<keyword evidence="1" id="KW-0805">Transcription regulation</keyword>
<dbReference type="PROSITE" id="PS01124">
    <property type="entry name" value="HTH_ARAC_FAMILY_2"/>
    <property type="match status" value="1"/>
</dbReference>
<reference evidence="5 6" key="1">
    <citation type="journal article" date="2021" name="Front. Microbiol.">
        <title>Comprehensive Comparative Genomics and Phenotyping of Methylobacterium Species.</title>
        <authorList>
            <person name="Alessa O."/>
            <person name="Ogura Y."/>
            <person name="Fujitani Y."/>
            <person name="Takami H."/>
            <person name="Hayashi T."/>
            <person name="Sahin N."/>
            <person name="Tani A."/>
        </authorList>
    </citation>
    <scope>NUCLEOTIDE SEQUENCE [LARGE SCALE GENOMIC DNA]</scope>
    <source>
        <strain evidence="5 6">DSM 23679</strain>
    </source>
</reference>
<name>A0ABQ4QDS7_9HYPH</name>
<evidence type="ECO:0000259" key="4">
    <source>
        <dbReference type="PROSITE" id="PS01124"/>
    </source>
</evidence>
<evidence type="ECO:0000313" key="6">
    <source>
        <dbReference type="Proteomes" id="UP001055117"/>
    </source>
</evidence>
<dbReference type="InterPro" id="IPR009057">
    <property type="entry name" value="Homeodomain-like_sf"/>
</dbReference>
<dbReference type="Proteomes" id="UP001055117">
    <property type="component" value="Unassembled WGS sequence"/>
</dbReference>
<protein>
    <submittedName>
        <fullName evidence="5">HTH-type transcriptional activator RhaS</fullName>
    </submittedName>
</protein>
<keyword evidence="2" id="KW-0238">DNA-binding</keyword>
<dbReference type="PROSITE" id="PS00041">
    <property type="entry name" value="HTH_ARAC_FAMILY_1"/>
    <property type="match status" value="1"/>
</dbReference>
<evidence type="ECO:0000256" key="2">
    <source>
        <dbReference type="ARBA" id="ARBA00023125"/>
    </source>
</evidence>
<keyword evidence="6" id="KW-1185">Reference proteome</keyword>
<dbReference type="SMART" id="SM00342">
    <property type="entry name" value="HTH_ARAC"/>
    <property type="match status" value="1"/>
</dbReference>
<evidence type="ECO:0000256" key="1">
    <source>
        <dbReference type="ARBA" id="ARBA00023015"/>
    </source>
</evidence>
<feature type="domain" description="HTH araC/xylS-type" evidence="4">
    <location>
        <begin position="226"/>
        <end position="327"/>
    </location>
</feature>
<dbReference type="Gene3D" id="1.10.10.60">
    <property type="entry name" value="Homeodomain-like"/>
    <property type="match status" value="1"/>
</dbReference>
<dbReference type="SUPFAM" id="SSF46689">
    <property type="entry name" value="Homeodomain-like"/>
    <property type="match status" value="2"/>
</dbReference>
<dbReference type="InterPro" id="IPR018060">
    <property type="entry name" value="HTH_AraC"/>
</dbReference>
<gene>
    <name evidence="5" type="primary">rhaS_1</name>
    <name evidence="5" type="ORF">AFCDBAGC_0992</name>
</gene>
<dbReference type="PANTHER" id="PTHR47893">
    <property type="entry name" value="REGULATORY PROTEIN PCHR"/>
    <property type="match status" value="1"/>
</dbReference>
<dbReference type="RefSeq" id="WP_147827983.1">
    <property type="nucleotide sequence ID" value="NZ_BPQG01000008.1"/>
</dbReference>
<dbReference type="Pfam" id="PF12833">
    <property type="entry name" value="HTH_18"/>
    <property type="match status" value="1"/>
</dbReference>
<evidence type="ECO:0000313" key="5">
    <source>
        <dbReference type="EMBL" id="GJD43146.1"/>
    </source>
</evidence>
<comment type="caution">
    <text evidence="5">The sequence shown here is derived from an EMBL/GenBank/DDBJ whole genome shotgun (WGS) entry which is preliminary data.</text>
</comment>
<dbReference type="EMBL" id="BPQG01000008">
    <property type="protein sequence ID" value="GJD43146.1"/>
    <property type="molecule type" value="Genomic_DNA"/>
</dbReference>
<dbReference type="PRINTS" id="PR00032">
    <property type="entry name" value="HTHARAC"/>
</dbReference>
<accession>A0ABQ4QDS7</accession>
<proteinExistence type="predicted"/>
<organism evidence="5 6">
    <name type="scientific">Methylobacterium cerastii</name>
    <dbReference type="NCBI Taxonomy" id="932741"/>
    <lineage>
        <taxon>Bacteria</taxon>
        <taxon>Pseudomonadati</taxon>
        <taxon>Pseudomonadota</taxon>
        <taxon>Alphaproteobacteria</taxon>
        <taxon>Hyphomicrobiales</taxon>
        <taxon>Methylobacteriaceae</taxon>
        <taxon>Methylobacterium</taxon>
    </lineage>
</organism>
<sequence>MTARTSNRQAAWVPQSEFAARIASARQLQTFNDLSSFAINFDVLRSVKPDIEMAGNKSSTLCLWETRSSSGFITKPRVAVDILTVRFIANGHIIYRNQSGKTQGTPKYATLVDFEDVSEIQASPAFSAINGTITLEALSAANAALTGGQPALPAFAPIADVATPGMIALFLMMRQVQRRGQEAGRGGDIAFPLVQEILSYQLLSVWPRRAGVATIATTDATASRFTIALDFIEANLSQPLTLSLIAAAAGLSVRSLQSQFRNRTGQTAIAFITERRLARTHEDLTSASAAAVPIAEIARRWGFVHMSDFGQRYKRVYGRTPSQARREAGRRG</sequence>
<dbReference type="InterPro" id="IPR020449">
    <property type="entry name" value="Tscrpt_reg_AraC-type_HTH"/>
</dbReference>
<dbReference type="InterPro" id="IPR018062">
    <property type="entry name" value="HTH_AraC-typ_CS"/>
</dbReference>
<dbReference type="PANTHER" id="PTHR47893:SF1">
    <property type="entry name" value="REGULATORY PROTEIN PCHR"/>
    <property type="match status" value="1"/>
</dbReference>
<dbReference type="InterPro" id="IPR053142">
    <property type="entry name" value="PchR_regulatory_protein"/>
</dbReference>
<keyword evidence="3" id="KW-0804">Transcription</keyword>
<evidence type="ECO:0000256" key="3">
    <source>
        <dbReference type="ARBA" id="ARBA00023163"/>
    </source>
</evidence>